<sequence length="92" mass="10041">MKWATFVNLSTMTHMESCPFGVLGNPTIKSIPISSHFHTGTGRGCNSPAGLWCSALTLLHISQRATNSAISFFIPIHQYLCFMSINILVDLG</sequence>
<dbReference type="AlphaFoldDB" id="A0A0A9FR86"/>
<reference evidence="1" key="1">
    <citation type="submission" date="2014-09" db="EMBL/GenBank/DDBJ databases">
        <authorList>
            <person name="Magalhaes I.L.F."/>
            <person name="Oliveira U."/>
            <person name="Santos F.R."/>
            <person name="Vidigal T.H.D.A."/>
            <person name="Brescovit A.D."/>
            <person name="Santos A.J."/>
        </authorList>
    </citation>
    <scope>NUCLEOTIDE SEQUENCE</scope>
    <source>
        <tissue evidence="1">Shoot tissue taken approximately 20 cm above the soil surface</tissue>
    </source>
</reference>
<proteinExistence type="predicted"/>
<accession>A0A0A9FR86</accession>
<name>A0A0A9FR86_ARUDO</name>
<reference evidence="1" key="2">
    <citation type="journal article" date="2015" name="Data Brief">
        <title>Shoot transcriptome of the giant reed, Arundo donax.</title>
        <authorList>
            <person name="Barrero R.A."/>
            <person name="Guerrero F.D."/>
            <person name="Moolhuijzen P."/>
            <person name="Goolsby J.A."/>
            <person name="Tidwell J."/>
            <person name="Bellgard S.E."/>
            <person name="Bellgard M.I."/>
        </authorList>
    </citation>
    <scope>NUCLEOTIDE SEQUENCE</scope>
    <source>
        <tissue evidence="1">Shoot tissue taken approximately 20 cm above the soil surface</tissue>
    </source>
</reference>
<organism evidence="1">
    <name type="scientific">Arundo donax</name>
    <name type="common">Giant reed</name>
    <name type="synonym">Donax arundinaceus</name>
    <dbReference type="NCBI Taxonomy" id="35708"/>
    <lineage>
        <taxon>Eukaryota</taxon>
        <taxon>Viridiplantae</taxon>
        <taxon>Streptophyta</taxon>
        <taxon>Embryophyta</taxon>
        <taxon>Tracheophyta</taxon>
        <taxon>Spermatophyta</taxon>
        <taxon>Magnoliopsida</taxon>
        <taxon>Liliopsida</taxon>
        <taxon>Poales</taxon>
        <taxon>Poaceae</taxon>
        <taxon>PACMAD clade</taxon>
        <taxon>Arundinoideae</taxon>
        <taxon>Arundineae</taxon>
        <taxon>Arundo</taxon>
    </lineage>
</organism>
<protein>
    <submittedName>
        <fullName evidence="1">Uncharacterized protein</fullName>
    </submittedName>
</protein>
<evidence type="ECO:0000313" key="1">
    <source>
        <dbReference type="EMBL" id="JAE10818.1"/>
    </source>
</evidence>
<dbReference type="EMBL" id="GBRH01187078">
    <property type="protein sequence ID" value="JAE10818.1"/>
    <property type="molecule type" value="Transcribed_RNA"/>
</dbReference>